<keyword evidence="7" id="KW-1185">Reference proteome</keyword>
<dbReference type="Proteomes" id="UP000198672">
    <property type="component" value="Unassembled WGS sequence"/>
</dbReference>
<dbReference type="Gene3D" id="3.40.50.2300">
    <property type="match status" value="2"/>
</dbReference>
<gene>
    <name evidence="6" type="ORF">SAMN05421644_10618</name>
</gene>
<sequence>MPHATAYAQLYELSRAIDDSRELEPQLQRFLTELVRRLDASGAAVLESPANVPSGQAPVVCLMPAELPRDPLYAAFWDDWSFSTLETALADCPPGLPILTQSATGSVLAMSLPGFGVLLLLRSATAGPLNLVLQQGLPLVAMTVALAARCARRSAETKQRIEMAQFGRSQRLADTGREIRVPLKNILEISELTLHSSLEPAQRHALDLIRASATTLLEQIDDLLDLTRIETGQMTIEQIPFNPSVLIADLIDALALNAHRHGREICYTAQDALPTHSLGDPSRIRQVLTTLCQAILASSHDDVLHIQTRRLAAEPPTLDWLQISVLGLKPPLLADLQAVLDLTLAVNAMTEHGFNANHWRLASCARLIEHLGGQIWIDATCEHGSLHFSLPLQRLNTREAAPRPGQSWPGKRALIVDNQAVVRRTLAYWFKQWGLDVQEASGGRQALELAQASQPAFDVYVFDAMLPELDGFELAAQLRAGVASQSGALVMLASLGQRGDAQRCRSVGIDAFLTKPASPRELRELLTRLLTPREIVSDERPLLTRHMLVEYRQRLRVLLVESSPLHQKLASALLQEWGHETHLATTSEQAIAQFQAEPYDLVLLDLALTDADGLEVAHAMRRLEAPTRPRTPIIGLSTLDLDSERPRYLEHGLDDYIVKPLNPTVLEDLILRFVHGG</sequence>
<evidence type="ECO:0000256" key="3">
    <source>
        <dbReference type="ARBA" id="ARBA00022553"/>
    </source>
</evidence>
<dbReference type="Pfam" id="PF00512">
    <property type="entry name" value="HisKA"/>
    <property type="match status" value="1"/>
</dbReference>
<dbReference type="OrthoDB" id="5555669at2"/>
<dbReference type="Gene3D" id="1.10.287.130">
    <property type="match status" value="1"/>
</dbReference>
<dbReference type="CDD" id="cd00156">
    <property type="entry name" value="REC"/>
    <property type="match status" value="1"/>
</dbReference>
<comment type="catalytic activity">
    <reaction evidence="1">
        <text>ATP + protein L-histidine = ADP + protein N-phospho-L-histidine.</text>
        <dbReference type="EC" id="2.7.13.3"/>
    </reaction>
</comment>
<dbReference type="PROSITE" id="PS50110">
    <property type="entry name" value="RESPONSE_REGULATORY"/>
    <property type="match status" value="2"/>
</dbReference>
<dbReference type="Pfam" id="PF00072">
    <property type="entry name" value="Response_reg"/>
    <property type="match status" value="2"/>
</dbReference>
<dbReference type="SMART" id="SM00388">
    <property type="entry name" value="HisKA"/>
    <property type="match status" value="1"/>
</dbReference>
<dbReference type="CDD" id="cd17546">
    <property type="entry name" value="REC_hyHK_CKI1_RcsC-like"/>
    <property type="match status" value="1"/>
</dbReference>
<proteinExistence type="predicted"/>
<feature type="modified residue" description="4-aspartylphosphate" evidence="4">
    <location>
        <position position="605"/>
    </location>
</feature>
<protein>
    <recommendedName>
        <fullName evidence="2">histidine kinase</fullName>
        <ecNumber evidence="2">2.7.13.3</ecNumber>
    </recommendedName>
</protein>
<evidence type="ECO:0000313" key="6">
    <source>
        <dbReference type="EMBL" id="SDX53635.1"/>
    </source>
</evidence>
<dbReference type="AlphaFoldDB" id="A0A1H3CHP3"/>
<organism evidence="6 7">
    <name type="scientific">Allochromatium warmingii</name>
    <name type="common">Chromatium warmingii</name>
    <dbReference type="NCBI Taxonomy" id="61595"/>
    <lineage>
        <taxon>Bacteria</taxon>
        <taxon>Pseudomonadati</taxon>
        <taxon>Pseudomonadota</taxon>
        <taxon>Gammaproteobacteria</taxon>
        <taxon>Chromatiales</taxon>
        <taxon>Chromatiaceae</taxon>
        <taxon>Allochromatium</taxon>
    </lineage>
</organism>
<feature type="domain" description="Response regulatory" evidence="5">
    <location>
        <begin position="412"/>
        <end position="530"/>
    </location>
</feature>
<evidence type="ECO:0000256" key="2">
    <source>
        <dbReference type="ARBA" id="ARBA00012438"/>
    </source>
</evidence>
<name>A0A1H3CHP3_ALLWA</name>
<evidence type="ECO:0000256" key="1">
    <source>
        <dbReference type="ARBA" id="ARBA00000085"/>
    </source>
</evidence>
<dbReference type="PANTHER" id="PTHR45339">
    <property type="entry name" value="HYBRID SIGNAL TRANSDUCTION HISTIDINE KINASE J"/>
    <property type="match status" value="1"/>
</dbReference>
<dbReference type="CDD" id="cd00082">
    <property type="entry name" value="HisKA"/>
    <property type="match status" value="1"/>
</dbReference>
<dbReference type="PANTHER" id="PTHR45339:SF5">
    <property type="entry name" value="HISTIDINE KINASE"/>
    <property type="match status" value="1"/>
</dbReference>
<dbReference type="InterPro" id="IPR001789">
    <property type="entry name" value="Sig_transdc_resp-reg_receiver"/>
</dbReference>
<dbReference type="InterPro" id="IPR011006">
    <property type="entry name" value="CheY-like_superfamily"/>
</dbReference>
<dbReference type="SUPFAM" id="SSF47384">
    <property type="entry name" value="Homodimeric domain of signal transducing histidine kinase"/>
    <property type="match status" value="1"/>
</dbReference>
<dbReference type="EC" id="2.7.13.3" evidence="2"/>
<accession>A0A1H3CHP3</accession>
<dbReference type="Gene3D" id="3.30.565.10">
    <property type="entry name" value="Histidine kinase-like ATPase, C-terminal domain"/>
    <property type="match status" value="1"/>
</dbReference>
<dbReference type="SUPFAM" id="SSF52172">
    <property type="entry name" value="CheY-like"/>
    <property type="match status" value="2"/>
</dbReference>
<dbReference type="RefSeq" id="WP_091332257.1">
    <property type="nucleotide sequence ID" value="NZ_FNOW01000006.1"/>
</dbReference>
<reference evidence="7" key="1">
    <citation type="submission" date="2016-10" db="EMBL/GenBank/DDBJ databases">
        <authorList>
            <person name="Varghese N."/>
            <person name="Submissions S."/>
        </authorList>
    </citation>
    <scope>NUCLEOTIDE SEQUENCE [LARGE SCALE GENOMIC DNA]</scope>
    <source>
        <strain evidence="7">DSM 173</strain>
    </source>
</reference>
<feature type="domain" description="Response regulatory" evidence="5">
    <location>
        <begin position="556"/>
        <end position="674"/>
    </location>
</feature>
<evidence type="ECO:0000259" key="5">
    <source>
        <dbReference type="PROSITE" id="PS50110"/>
    </source>
</evidence>
<keyword evidence="3 4" id="KW-0597">Phosphoprotein</keyword>
<dbReference type="SUPFAM" id="SSF55874">
    <property type="entry name" value="ATPase domain of HSP90 chaperone/DNA topoisomerase II/histidine kinase"/>
    <property type="match status" value="1"/>
</dbReference>
<dbReference type="SMART" id="SM00448">
    <property type="entry name" value="REC"/>
    <property type="match status" value="2"/>
</dbReference>
<dbReference type="InterPro" id="IPR036890">
    <property type="entry name" value="HATPase_C_sf"/>
</dbReference>
<dbReference type="GO" id="GO:0000155">
    <property type="term" value="F:phosphorelay sensor kinase activity"/>
    <property type="evidence" value="ECO:0007669"/>
    <property type="project" value="InterPro"/>
</dbReference>
<dbReference type="STRING" id="61595.SAMN05421644_10618"/>
<dbReference type="InterPro" id="IPR003661">
    <property type="entry name" value="HisK_dim/P_dom"/>
</dbReference>
<evidence type="ECO:0000256" key="4">
    <source>
        <dbReference type="PROSITE-ProRule" id="PRU00169"/>
    </source>
</evidence>
<feature type="modified residue" description="4-aspartylphosphate" evidence="4">
    <location>
        <position position="463"/>
    </location>
</feature>
<evidence type="ECO:0000313" key="7">
    <source>
        <dbReference type="Proteomes" id="UP000198672"/>
    </source>
</evidence>
<dbReference type="EMBL" id="FNOW01000006">
    <property type="protein sequence ID" value="SDX53635.1"/>
    <property type="molecule type" value="Genomic_DNA"/>
</dbReference>
<dbReference type="InterPro" id="IPR036097">
    <property type="entry name" value="HisK_dim/P_sf"/>
</dbReference>